<comment type="caution">
    <text evidence="2">The sequence shown here is derived from an EMBL/GenBank/DDBJ whole genome shotgun (WGS) entry which is preliminary data.</text>
</comment>
<keyword evidence="5" id="KW-1185">Reference proteome</keyword>
<feature type="transmembrane region" description="Helical" evidence="1">
    <location>
        <begin position="61"/>
        <end position="81"/>
    </location>
</feature>
<feature type="transmembrane region" description="Helical" evidence="1">
    <location>
        <begin position="36"/>
        <end position="55"/>
    </location>
</feature>
<dbReference type="Proteomes" id="UP000235114">
    <property type="component" value="Unassembled WGS sequence"/>
</dbReference>
<sequence length="103" mass="11604">MPVLVILIVISLSFYVFYKLKFFRCNRPLEKQWISGKSRIALGAFVALFGINQLFLSGSTVSYIVGAVFIVVGGLSIWAGYKTYQFYLPKAILEAEELAKKSR</sequence>
<organism evidence="2 4">
    <name type="scientific">Bacillus canaveralius</name>
    <dbReference type="NCBI Taxonomy" id="1403243"/>
    <lineage>
        <taxon>Bacteria</taxon>
        <taxon>Bacillati</taxon>
        <taxon>Bacillota</taxon>
        <taxon>Bacilli</taxon>
        <taxon>Bacillales</taxon>
        <taxon>Bacillaceae</taxon>
        <taxon>Bacillus</taxon>
    </lineage>
</organism>
<dbReference type="Pfam" id="PF14007">
    <property type="entry name" value="YtpI"/>
    <property type="match status" value="1"/>
</dbReference>
<dbReference type="EMBL" id="PGVD01000042">
    <property type="protein sequence ID" value="PLR95161.1"/>
    <property type="molecule type" value="Genomic_DNA"/>
</dbReference>
<keyword evidence="1" id="KW-0472">Membrane</keyword>
<proteinExistence type="predicted"/>
<dbReference type="Proteomes" id="UP000234951">
    <property type="component" value="Unassembled WGS sequence"/>
</dbReference>
<evidence type="ECO:0000313" key="5">
    <source>
        <dbReference type="Proteomes" id="UP000235114"/>
    </source>
</evidence>
<name>A0A2N5GFH9_9BACI</name>
<protein>
    <recommendedName>
        <fullName evidence="6">YtpI family protein</fullName>
    </recommendedName>
</protein>
<reference evidence="3 5" key="2">
    <citation type="submission" date="2017-12" db="EMBL/GenBank/DDBJ databases">
        <title>Comparative Functional Genomics of Dry Heat Resistant strains isolated from the Viking Spacecraft.</title>
        <authorList>
            <person name="Seuylemezian A."/>
            <person name="Cooper K."/>
            <person name="Vaishampayan P."/>
        </authorList>
    </citation>
    <scope>NUCLEOTIDE SEQUENCE [LARGE SCALE GENOMIC DNA]</scope>
    <source>
        <strain evidence="3 5">ATCC 29669</strain>
    </source>
</reference>
<keyword evidence="1" id="KW-1133">Transmembrane helix</keyword>
<evidence type="ECO:0008006" key="6">
    <source>
        <dbReference type="Google" id="ProtNLM"/>
    </source>
</evidence>
<reference evidence="2 4" key="1">
    <citation type="submission" date="2017-11" db="EMBL/GenBank/DDBJ databases">
        <title>Comparitive Functional Genomics of Dry Heat Resistant strains isolated from the Viking Spacecraft.</title>
        <authorList>
            <person name="Seuylemezian A."/>
            <person name="Cooper K."/>
            <person name="Vaishampayan P."/>
        </authorList>
    </citation>
    <scope>NUCLEOTIDE SEQUENCE [LARGE SCALE GENOMIC DNA]</scope>
    <source>
        <strain evidence="2 4">M4.6</strain>
    </source>
</reference>
<feature type="transmembrane region" description="Helical" evidence="1">
    <location>
        <begin position="6"/>
        <end position="24"/>
    </location>
</feature>
<dbReference type="EMBL" id="PGVA01000098">
    <property type="protein sequence ID" value="PLR79507.1"/>
    <property type="molecule type" value="Genomic_DNA"/>
</dbReference>
<evidence type="ECO:0000313" key="4">
    <source>
        <dbReference type="Proteomes" id="UP000234951"/>
    </source>
</evidence>
<dbReference type="AlphaFoldDB" id="A0A2N5GFH9"/>
<accession>A0A2N5GFH9</accession>
<keyword evidence="1" id="KW-0812">Transmembrane</keyword>
<gene>
    <name evidence="2" type="ORF">CU635_22920</name>
    <name evidence="3" type="ORF">CVD25_15230</name>
</gene>
<dbReference type="OrthoDB" id="2453019at2"/>
<evidence type="ECO:0000256" key="1">
    <source>
        <dbReference type="SAM" id="Phobius"/>
    </source>
</evidence>
<dbReference type="InterPro" id="IPR025618">
    <property type="entry name" value="YtpI"/>
</dbReference>
<evidence type="ECO:0000313" key="2">
    <source>
        <dbReference type="EMBL" id="PLR79507.1"/>
    </source>
</evidence>
<dbReference type="RefSeq" id="WP_101579644.1">
    <property type="nucleotide sequence ID" value="NZ_PGVA01000098.1"/>
</dbReference>
<evidence type="ECO:0000313" key="3">
    <source>
        <dbReference type="EMBL" id="PLR95161.1"/>
    </source>
</evidence>